<organism evidence="1 2">
    <name type="scientific">Bauhinia variegata</name>
    <name type="common">Purple orchid tree</name>
    <name type="synonym">Phanera variegata</name>
    <dbReference type="NCBI Taxonomy" id="167791"/>
    <lineage>
        <taxon>Eukaryota</taxon>
        <taxon>Viridiplantae</taxon>
        <taxon>Streptophyta</taxon>
        <taxon>Embryophyta</taxon>
        <taxon>Tracheophyta</taxon>
        <taxon>Spermatophyta</taxon>
        <taxon>Magnoliopsida</taxon>
        <taxon>eudicotyledons</taxon>
        <taxon>Gunneridae</taxon>
        <taxon>Pentapetalae</taxon>
        <taxon>rosids</taxon>
        <taxon>fabids</taxon>
        <taxon>Fabales</taxon>
        <taxon>Fabaceae</taxon>
        <taxon>Cercidoideae</taxon>
        <taxon>Cercideae</taxon>
        <taxon>Bauhiniinae</taxon>
        <taxon>Bauhinia</taxon>
    </lineage>
</organism>
<accession>A0ACB9PA78</accession>
<reference evidence="1 2" key="1">
    <citation type="journal article" date="2022" name="DNA Res.">
        <title>Chromosomal-level genome assembly of the orchid tree Bauhinia variegata (Leguminosae; Cercidoideae) supports the allotetraploid origin hypothesis of Bauhinia.</title>
        <authorList>
            <person name="Zhong Y."/>
            <person name="Chen Y."/>
            <person name="Zheng D."/>
            <person name="Pang J."/>
            <person name="Liu Y."/>
            <person name="Luo S."/>
            <person name="Meng S."/>
            <person name="Qian L."/>
            <person name="Wei D."/>
            <person name="Dai S."/>
            <person name="Zhou R."/>
        </authorList>
    </citation>
    <scope>NUCLEOTIDE SEQUENCE [LARGE SCALE GENOMIC DNA]</scope>
    <source>
        <strain evidence="1">BV-YZ2020</strain>
    </source>
</reference>
<sequence>MNKGTSDPGSSSSSVVHAVRPERDLAANWEVDLAKELENYLLKICSGTITGEDEARIQVNFSEAALLIQNSVQVYSRKVEYLYTLVLRTIEFLSQTRLQDHLDDTSVQPEESGSRTAAGEENDQFWDLDDIPVEENNSLDSKTEKEVNLNHFVKAPSNLVVLEGDCLDATGDGGELESYLLYTTYMYKDFMLLDKSDAVAVDEFLKGNQADTGHNGACRETPTRKSFLSPTTRSGGTANKSSAGKNRRANSNHSPQINCEFDANNAQPSSPASAGFGKGNFGFDMGYGSDASGDLNNSDDDDPWKPLNPHEPGNLKVKPFRKVKAVRRNGIISTPQVSMTTLFPPAKYHGPVSPELMEAWKMQHEHPQSPPFYEKMRQYITNHGNKAGGTFPTPGDYNNDNGYDNGNPDFDAPGHDFTDEDVPAWGENHDRDDAHFEADEDVGHEFPSSQQSLEDLCRSHMDALLARIAETERQTEIATRVSKWKQGIEQNLEEQESLPPFDIHDYGERILDKLSLEASNSDVLSFTDVIKGKEKYDVARSFSALLQLVNNGDVDLERSGVQGESVCYTAENPFRVKLLNHGKKQKGMQLRISKNRVKTPMRKASTRERSPATIKSSRKHEPTTLSPQANRRPSRTVGELGAVRCTPEGKRRRRSSRIAAPVNSPSVG</sequence>
<evidence type="ECO:0000313" key="1">
    <source>
        <dbReference type="EMBL" id="KAI4345390.1"/>
    </source>
</evidence>
<protein>
    <submittedName>
        <fullName evidence="1">Uncharacterized protein</fullName>
    </submittedName>
</protein>
<dbReference type="EMBL" id="CM039430">
    <property type="protein sequence ID" value="KAI4345390.1"/>
    <property type="molecule type" value="Genomic_DNA"/>
</dbReference>
<gene>
    <name evidence="1" type="ORF">L6164_012518</name>
</gene>
<name>A0ACB9PA78_BAUVA</name>
<evidence type="ECO:0000313" key="2">
    <source>
        <dbReference type="Proteomes" id="UP000828941"/>
    </source>
</evidence>
<dbReference type="Proteomes" id="UP000828941">
    <property type="component" value="Chromosome 5"/>
</dbReference>
<proteinExistence type="predicted"/>
<keyword evidence="2" id="KW-1185">Reference proteome</keyword>
<comment type="caution">
    <text evidence="1">The sequence shown here is derived from an EMBL/GenBank/DDBJ whole genome shotgun (WGS) entry which is preliminary data.</text>
</comment>